<dbReference type="InterPro" id="IPR050417">
    <property type="entry name" value="Sugar_Epim/Isomerase"/>
</dbReference>
<dbReference type="Pfam" id="PF01261">
    <property type="entry name" value="AP_endonuc_2"/>
    <property type="match status" value="1"/>
</dbReference>
<protein>
    <submittedName>
        <fullName evidence="5">Hydroxypyruvate isomerase-like</fullName>
    </submittedName>
</protein>
<feature type="active site" description="Proton donor/acceptor" evidence="3">
    <location>
        <position position="249"/>
    </location>
</feature>
<dbReference type="Proteomes" id="UP000265962">
    <property type="component" value="Unassembled WGS sequence"/>
</dbReference>
<dbReference type="PANTHER" id="PTHR43489">
    <property type="entry name" value="ISOMERASE"/>
    <property type="match status" value="1"/>
</dbReference>
<evidence type="ECO:0000256" key="2">
    <source>
        <dbReference type="PIRNR" id="PIRNR006241"/>
    </source>
</evidence>
<evidence type="ECO:0000313" key="5">
    <source>
        <dbReference type="EMBL" id="SPF69524.1"/>
    </source>
</evidence>
<feature type="domain" description="Xylose isomerase-like TIM barrel" evidence="4">
    <location>
        <begin position="30"/>
        <end position="252"/>
    </location>
</feature>
<dbReference type="PANTHER" id="PTHR43489:SF6">
    <property type="entry name" value="HYDROXYPYRUVATE ISOMERASE-RELATED"/>
    <property type="match status" value="1"/>
</dbReference>
<name>A0A375I887_9ACTN</name>
<sequence length="276" mass="30611">MATIHPRGRRFSYSLSLGWFHTDRPLLERFSAARQDGFGAVELFWPAGVDYRQVAAAARREHVRISMFNMYEGDYAQGERGFAADPDRVEEWRARFLEALDFAVLSDCDDINVLAGDIPGDRSRAVGMDCLVENMRWAALEACAQGRRILVEPLNRSAHRNYACRDTDEAMRVVEACRSDNVVLLYDVYHAQLTEGNVISTLSRIMGRIGHVQIADVPTRGRPGTGELNFANILGALVDLGYSGYVGLEYDPAGDSDPLGWLPVSERGQAERAGGP</sequence>
<proteinExistence type="inferred from homology"/>
<dbReference type="AlphaFoldDB" id="A0A375I887"/>
<dbReference type="InterPro" id="IPR026040">
    <property type="entry name" value="HyI-like"/>
</dbReference>
<dbReference type="RefSeq" id="WP_119716604.1">
    <property type="nucleotide sequence ID" value="NZ_OMOH01000016.1"/>
</dbReference>
<dbReference type="OrthoDB" id="9786584at2"/>
<dbReference type="SUPFAM" id="SSF51658">
    <property type="entry name" value="Xylose isomerase-like"/>
    <property type="match status" value="1"/>
</dbReference>
<dbReference type="GO" id="GO:0008903">
    <property type="term" value="F:hydroxypyruvate isomerase activity"/>
    <property type="evidence" value="ECO:0007669"/>
    <property type="project" value="TreeGrafter"/>
</dbReference>
<feature type="active site" description="Proton donor/acceptor" evidence="3">
    <location>
        <position position="152"/>
    </location>
</feature>
<gene>
    <name evidence="5" type="ORF">PROPJV5_2510</name>
</gene>
<organism evidence="5 6">
    <name type="scientific">Propionibacterium ruminifibrarum</name>
    <dbReference type="NCBI Taxonomy" id="1962131"/>
    <lineage>
        <taxon>Bacteria</taxon>
        <taxon>Bacillati</taxon>
        <taxon>Actinomycetota</taxon>
        <taxon>Actinomycetes</taxon>
        <taxon>Propionibacteriales</taxon>
        <taxon>Propionibacteriaceae</taxon>
        <taxon>Propionibacterium</taxon>
    </lineage>
</organism>
<accession>A0A375I887</accession>
<keyword evidence="1 2" id="KW-0413">Isomerase</keyword>
<reference evidence="6" key="1">
    <citation type="submission" date="2018-02" db="EMBL/GenBank/DDBJ databases">
        <authorList>
            <person name="Hornung B."/>
        </authorList>
    </citation>
    <scope>NUCLEOTIDE SEQUENCE [LARGE SCALE GENOMIC DNA]</scope>
</reference>
<dbReference type="PIRSF" id="PIRSF006241">
    <property type="entry name" value="HyI"/>
    <property type="match status" value="1"/>
</dbReference>
<dbReference type="InterPro" id="IPR036237">
    <property type="entry name" value="Xyl_isomerase-like_sf"/>
</dbReference>
<evidence type="ECO:0000256" key="3">
    <source>
        <dbReference type="PIRSR" id="PIRSR006241-50"/>
    </source>
</evidence>
<dbReference type="Gene3D" id="3.20.20.150">
    <property type="entry name" value="Divalent-metal-dependent TIM barrel enzymes"/>
    <property type="match status" value="1"/>
</dbReference>
<evidence type="ECO:0000259" key="4">
    <source>
        <dbReference type="Pfam" id="PF01261"/>
    </source>
</evidence>
<evidence type="ECO:0000313" key="6">
    <source>
        <dbReference type="Proteomes" id="UP000265962"/>
    </source>
</evidence>
<dbReference type="InterPro" id="IPR013022">
    <property type="entry name" value="Xyl_isomerase-like_TIM-brl"/>
</dbReference>
<keyword evidence="6" id="KW-1185">Reference proteome</keyword>
<keyword evidence="5" id="KW-0670">Pyruvate</keyword>
<dbReference type="EMBL" id="OMOH01000016">
    <property type="protein sequence ID" value="SPF69524.1"/>
    <property type="molecule type" value="Genomic_DNA"/>
</dbReference>
<comment type="similarity">
    <text evidence="2">Belongs to the hyi family.</text>
</comment>
<dbReference type="GO" id="GO:0046487">
    <property type="term" value="P:glyoxylate metabolic process"/>
    <property type="evidence" value="ECO:0007669"/>
    <property type="project" value="TreeGrafter"/>
</dbReference>
<evidence type="ECO:0000256" key="1">
    <source>
        <dbReference type="ARBA" id="ARBA00023235"/>
    </source>
</evidence>